<feature type="compositionally biased region" description="Polar residues" evidence="3">
    <location>
        <begin position="280"/>
        <end position="299"/>
    </location>
</feature>
<dbReference type="PROSITE" id="PS51450">
    <property type="entry name" value="LRR"/>
    <property type="match status" value="4"/>
</dbReference>
<dbReference type="Proteomes" id="UP000094065">
    <property type="component" value="Unassembled WGS sequence"/>
</dbReference>
<evidence type="ECO:0000256" key="1">
    <source>
        <dbReference type="ARBA" id="ARBA00022614"/>
    </source>
</evidence>
<accession>A0A1E3I7F7</accession>
<organism evidence="4 5">
    <name type="scientific">Cryptococcus amylolentus CBS 6039</name>
    <dbReference type="NCBI Taxonomy" id="1295533"/>
    <lineage>
        <taxon>Eukaryota</taxon>
        <taxon>Fungi</taxon>
        <taxon>Dikarya</taxon>
        <taxon>Basidiomycota</taxon>
        <taxon>Agaricomycotina</taxon>
        <taxon>Tremellomycetes</taxon>
        <taxon>Tremellales</taxon>
        <taxon>Cryptococcaceae</taxon>
        <taxon>Cryptococcus</taxon>
    </lineage>
</organism>
<feature type="compositionally biased region" description="Polar residues" evidence="3">
    <location>
        <begin position="428"/>
        <end position="454"/>
    </location>
</feature>
<feature type="compositionally biased region" description="Polar residues" evidence="3">
    <location>
        <begin position="645"/>
        <end position="664"/>
    </location>
</feature>
<dbReference type="OrthoDB" id="7451790at2759"/>
<feature type="compositionally biased region" description="Acidic residues" evidence="3">
    <location>
        <begin position="634"/>
        <end position="643"/>
    </location>
</feature>
<dbReference type="STRING" id="1295533.A0A1E3I7F7"/>
<feature type="compositionally biased region" description="Low complexity" evidence="3">
    <location>
        <begin position="220"/>
        <end position="235"/>
    </location>
</feature>
<evidence type="ECO:0000313" key="5">
    <source>
        <dbReference type="Proteomes" id="UP000094065"/>
    </source>
</evidence>
<dbReference type="PANTHER" id="PTHR47566:SF1">
    <property type="entry name" value="PROTEIN NUD1"/>
    <property type="match status" value="1"/>
</dbReference>
<evidence type="ECO:0008006" key="6">
    <source>
        <dbReference type="Google" id="ProtNLM"/>
    </source>
</evidence>
<feature type="compositionally biased region" description="Basic and acidic residues" evidence="3">
    <location>
        <begin position="623"/>
        <end position="633"/>
    </location>
</feature>
<feature type="region of interest" description="Disordered" evidence="3">
    <location>
        <begin position="404"/>
        <end position="475"/>
    </location>
</feature>
<dbReference type="GO" id="GO:1902412">
    <property type="term" value="P:regulation of mitotic cytokinesis"/>
    <property type="evidence" value="ECO:0007669"/>
    <property type="project" value="TreeGrafter"/>
</dbReference>
<feature type="compositionally biased region" description="Acidic residues" evidence="3">
    <location>
        <begin position="875"/>
        <end position="889"/>
    </location>
</feature>
<evidence type="ECO:0000313" key="4">
    <source>
        <dbReference type="EMBL" id="ODN84507.1"/>
    </source>
</evidence>
<proteinExistence type="predicted"/>
<dbReference type="GeneID" id="30151748"/>
<feature type="compositionally biased region" description="Basic and acidic residues" evidence="3">
    <location>
        <begin position="73"/>
        <end position="87"/>
    </location>
</feature>
<dbReference type="PANTHER" id="PTHR47566">
    <property type="match status" value="1"/>
</dbReference>
<protein>
    <recommendedName>
        <fullName evidence="6">Leucine repeat containing protein</fullName>
    </recommendedName>
</protein>
<feature type="region of interest" description="Disordered" evidence="3">
    <location>
        <begin position="492"/>
        <end position="701"/>
    </location>
</feature>
<feature type="compositionally biased region" description="Polar residues" evidence="3">
    <location>
        <begin position="968"/>
        <end position="978"/>
    </location>
</feature>
<sequence>MAAIPGWATDELGEEWPESSPSPPPTAKHHPIPSLKADPDSIRAKRGSLRMLGQAAARPLPPSRNVSSASASEPKRIVSGHVDEGRGHVSGTGLDVGVLSPPSSRASSDGKPEPVAGTFVVKEGVDDDRGAHLARNGMGLKGKDIFGALPLERMFDPPSPTAADVKAEPAQTAEPSTSPEPAPPTPASKASEPPRRVSHQYAPLNPSRLSKSVTPSSNDSFTTTASSAPSRSTTPIPAPPREHEGEDSSLRDPTIIRSDIDDSALGGDFVTAPQGEESRNNIQYAGSQGNSIQSYASSTRVREESPFSAPGASYQFTFESPHQPSQNAQFSLEASPFDPERDAAADGPSHSTLNFRSRPLPSAIAGLAAGPSSGQTPINPALRLFRSTYDTFTREHLSAMVDSIAIEPSPSPPSIPSVRGLREWSPAADNSATPSQPSSASRAGSTPSTVSSDARSSKRLRLSPASPPARRAPLRDWAAQGAAMIGRLRGVDASTDGGSVSGFSGTEAQEGNTVDYVSSPSPPVQAPPPAKSNSDRGTQSDRPTHRSNPSSTSSGYLQAAADIMARIKQRKVSESASDSPHIHGALTESDDNRVWEEEAGRYAMAKGKGKVGPSPRRILRHLSASEEVKRAREEETDSDDEGEQIQFSQVSRASHASHTSSVNRQPPRYLEERRPTSQASSVDDAGGPHIPQPPQFNADDLNRYMSSSTHATTTTAISTSFVKHRGPRAAPPTPSAMRMIRPDEVRDVVPDRIGKMRYDRVGMRWVRELGAVDEAGESRLTGSEESVDVFAGMESLAAEERSRSDGPQQAAPVDLQPLDESIIEHDRELRENADDEQSLVGRPERSAVTSSSSSSSEDDQEVLQHHADITNVVQDGEEDESGSESDVDEPTVRPQAVPLQTSPQRPLPHVHSAPAMMTPTPSAFAPRPMRSALRNANGGSATPAPGPKKRQGWSDEATPMPAGRGATPASSQRRSVSFSDGKKAGKIVDVEVEIKMERWTAKAQDDEDDLFRGDGTSGEKSFLPSARTKRIQGLLENMGDLTFADETPSKPPSRYVEKSDRPSSRNSLANSSRQSHSLANSSDSESTVPIRSFRNRSSAGPRNTADATFLTECSFGVAHDKLVEMITDAEPFNPHWEKLKSINLKGKGADSVARLKEFLPNLDEANLDDNAIGYLSGIPSSVRTLHVASNRLTSLTSVNHLRNLQYLDISGNKLDSVAQLSCLIHLRELKADNNDISDLSGILDMDCLIKVSCANNKLKELDLSSSRWSKLESLNVSNNSITFIKDLHQLSSAASINLDGNQLDVLAPSKPMPNVRVLRFSDNDVSHFDVSLFPKIRTLYADNNSLTHIARTDRHASSRLENISLRNQRAPSLRLTFADLENVRRLYVSGNPLGDDFFPPRPLYSLVYLEAAACKITAWPSNFASNMPHLKMLNMNYNYLTNLDGIKGLKELRKLTIVGGRIGGEEDSKADKDTMSGLRGVETIEELDLRMNPSTLSYYFPLLLSSSSPSSILDPSTAKPQLADQSTVAKTVAAPPALWHSYDNRFRKNLPDGWYSKRLLHRGLVMKACPQIKKLDGIIVEDGEKKKAEELLRAALVARRH</sequence>
<feature type="compositionally biased region" description="Polar residues" evidence="3">
    <location>
        <begin position="207"/>
        <end position="219"/>
    </location>
</feature>
<feature type="compositionally biased region" description="Pro residues" evidence="3">
    <location>
        <begin position="520"/>
        <end position="530"/>
    </location>
</feature>
<feature type="compositionally biased region" description="Polar residues" evidence="3">
    <location>
        <begin position="545"/>
        <end position="556"/>
    </location>
</feature>
<dbReference type="InterPro" id="IPR001611">
    <property type="entry name" value="Leu-rich_rpt"/>
</dbReference>
<dbReference type="SUPFAM" id="SSF52058">
    <property type="entry name" value="L domain-like"/>
    <property type="match status" value="1"/>
</dbReference>
<feature type="compositionally biased region" description="Basic and acidic residues" evidence="3">
    <location>
        <begin position="980"/>
        <end position="1004"/>
    </location>
</feature>
<feature type="region of interest" description="Disordered" evidence="3">
    <location>
        <begin position="151"/>
        <end position="357"/>
    </location>
</feature>
<feature type="compositionally biased region" description="Basic and acidic residues" evidence="3">
    <location>
        <begin position="240"/>
        <end position="250"/>
    </location>
</feature>
<feature type="region of interest" description="Disordered" evidence="3">
    <location>
        <begin position="1"/>
        <end position="116"/>
    </location>
</feature>
<dbReference type="InterPro" id="IPR052574">
    <property type="entry name" value="CDIRP"/>
</dbReference>
<comment type="caution">
    <text evidence="4">The sequence shown here is derived from an EMBL/GenBank/DDBJ whole genome shotgun (WGS) entry which is preliminary data.</text>
</comment>
<feature type="region of interest" description="Disordered" evidence="3">
    <location>
        <begin position="1039"/>
        <end position="1102"/>
    </location>
</feature>
<dbReference type="RefSeq" id="XP_018998310.1">
    <property type="nucleotide sequence ID" value="XM_019133605.1"/>
</dbReference>
<dbReference type="GO" id="GO:0035591">
    <property type="term" value="F:signaling adaptor activity"/>
    <property type="evidence" value="ECO:0007669"/>
    <property type="project" value="TreeGrafter"/>
</dbReference>
<keyword evidence="5" id="KW-1185">Reference proteome</keyword>
<keyword evidence="1" id="KW-0433">Leucine-rich repeat</keyword>
<reference evidence="4 5" key="1">
    <citation type="submission" date="2016-06" db="EMBL/GenBank/DDBJ databases">
        <title>Evolution of pathogenesis and genome organization in the Tremellales.</title>
        <authorList>
            <person name="Cuomo C."/>
            <person name="Litvintseva A."/>
            <person name="Heitman J."/>
            <person name="Chen Y."/>
            <person name="Sun S."/>
            <person name="Springer D."/>
            <person name="Dromer F."/>
            <person name="Young S."/>
            <person name="Zeng Q."/>
            <person name="Chapman S."/>
            <person name="Gujja S."/>
            <person name="Saif S."/>
            <person name="Birren B."/>
        </authorList>
    </citation>
    <scope>NUCLEOTIDE SEQUENCE [LARGE SCALE GENOMIC DNA]</scope>
    <source>
        <strain evidence="4 5">CBS 6039</strain>
    </source>
</reference>
<evidence type="ECO:0000256" key="3">
    <source>
        <dbReference type="SAM" id="MobiDB-lite"/>
    </source>
</evidence>
<dbReference type="Gene3D" id="3.80.10.10">
    <property type="entry name" value="Ribonuclease Inhibitor"/>
    <property type="match status" value="2"/>
</dbReference>
<dbReference type="EMBL" id="AWGJ01000001">
    <property type="protein sequence ID" value="ODN84507.1"/>
    <property type="molecule type" value="Genomic_DNA"/>
</dbReference>
<feature type="compositionally biased region" description="Polar residues" evidence="3">
    <location>
        <begin position="314"/>
        <end position="332"/>
    </location>
</feature>
<feature type="region of interest" description="Disordered" evidence="3">
    <location>
        <begin position="791"/>
        <end position="1027"/>
    </location>
</feature>
<dbReference type="InterPro" id="IPR032675">
    <property type="entry name" value="LRR_dom_sf"/>
</dbReference>
<gene>
    <name evidence="4" type="ORF">L202_00439</name>
</gene>
<keyword evidence="2" id="KW-0677">Repeat</keyword>
<dbReference type="SMART" id="SM00364">
    <property type="entry name" value="LRR_BAC"/>
    <property type="match status" value="6"/>
</dbReference>
<dbReference type="GO" id="GO:0031028">
    <property type="term" value="P:septation initiation signaling"/>
    <property type="evidence" value="ECO:0007669"/>
    <property type="project" value="TreeGrafter"/>
</dbReference>
<evidence type="ECO:0000256" key="2">
    <source>
        <dbReference type="ARBA" id="ARBA00022737"/>
    </source>
</evidence>
<feature type="compositionally biased region" description="Basic and acidic residues" evidence="3">
    <location>
        <begin position="822"/>
        <end position="832"/>
    </location>
</feature>
<name>A0A1E3I7F7_9TREE</name>
<feature type="compositionally biased region" description="Low complexity" evidence="3">
    <location>
        <begin position="462"/>
        <end position="471"/>
    </location>
</feature>
<dbReference type="GO" id="GO:0061499">
    <property type="term" value="C:outer plaque of mitotic spindle pole body"/>
    <property type="evidence" value="ECO:0007669"/>
    <property type="project" value="TreeGrafter"/>
</dbReference>
<feature type="compositionally biased region" description="Basic and acidic residues" evidence="3">
    <location>
        <begin position="590"/>
        <end position="600"/>
    </location>
</feature>
<feature type="compositionally biased region" description="Polar residues" evidence="3">
    <location>
        <begin position="496"/>
        <end position="516"/>
    </location>
</feature>
<feature type="compositionally biased region" description="Polar residues" evidence="3">
    <location>
        <begin position="1064"/>
        <end position="1101"/>
    </location>
</feature>